<keyword evidence="2" id="KW-0472">Membrane</keyword>
<sequence length="129" mass="14435">MGISQLERLANQVKNAGIREVRRETNQFRRSLVGQARQLCGRAGQALDPDQGGPAVSAGPPRRTPPEAEFRTEQEPVVCADGYVRRSPVQPYRRGDMRGRRRRIVLWVLAVILIVLLAAAIWRGGLLRL</sequence>
<keyword evidence="2" id="KW-1133">Transmembrane helix</keyword>
<dbReference type="EMBL" id="DVJJ01000073">
    <property type="protein sequence ID" value="HIS64637.1"/>
    <property type="molecule type" value="Genomic_DNA"/>
</dbReference>
<gene>
    <name evidence="3" type="ORF">IAA83_04610</name>
</gene>
<feature type="transmembrane region" description="Helical" evidence="2">
    <location>
        <begin position="104"/>
        <end position="122"/>
    </location>
</feature>
<dbReference type="AlphaFoldDB" id="A0A9D1F8V1"/>
<evidence type="ECO:0000256" key="2">
    <source>
        <dbReference type="SAM" id="Phobius"/>
    </source>
</evidence>
<protein>
    <submittedName>
        <fullName evidence="3">Uncharacterized protein</fullName>
    </submittedName>
</protein>
<reference evidence="3" key="2">
    <citation type="journal article" date="2021" name="PeerJ">
        <title>Extensive microbial diversity within the chicken gut microbiome revealed by metagenomics and culture.</title>
        <authorList>
            <person name="Gilroy R."/>
            <person name="Ravi A."/>
            <person name="Getino M."/>
            <person name="Pursley I."/>
            <person name="Horton D.L."/>
            <person name="Alikhan N.F."/>
            <person name="Baker D."/>
            <person name="Gharbi K."/>
            <person name="Hall N."/>
            <person name="Watson M."/>
            <person name="Adriaenssens E.M."/>
            <person name="Foster-Nyarko E."/>
            <person name="Jarju S."/>
            <person name="Secka A."/>
            <person name="Antonio M."/>
            <person name="Oren A."/>
            <person name="Chaudhuri R.R."/>
            <person name="La Ragione R."/>
            <person name="Hildebrand F."/>
            <person name="Pallen M.J."/>
        </authorList>
    </citation>
    <scope>NUCLEOTIDE SEQUENCE</scope>
    <source>
        <strain evidence="3">ChiBcec16-1751</strain>
    </source>
</reference>
<evidence type="ECO:0000313" key="3">
    <source>
        <dbReference type="EMBL" id="HIS64637.1"/>
    </source>
</evidence>
<proteinExistence type="predicted"/>
<reference evidence="3" key="1">
    <citation type="submission" date="2020-10" db="EMBL/GenBank/DDBJ databases">
        <authorList>
            <person name="Gilroy R."/>
        </authorList>
    </citation>
    <scope>NUCLEOTIDE SEQUENCE</scope>
    <source>
        <strain evidence="3">ChiBcec16-1751</strain>
    </source>
</reference>
<evidence type="ECO:0000256" key="1">
    <source>
        <dbReference type="SAM" id="MobiDB-lite"/>
    </source>
</evidence>
<evidence type="ECO:0000313" key="4">
    <source>
        <dbReference type="Proteomes" id="UP000886741"/>
    </source>
</evidence>
<organism evidence="3 4">
    <name type="scientific">Candidatus Avoscillospira avistercoris</name>
    <dbReference type="NCBI Taxonomy" id="2840707"/>
    <lineage>
        <taxon>Bacteria</taxon>
        <taxon>Bacillati</taxon>
        <taxon>Bacillota</taxon>
        <taxon>Clostridia</taxon>
        <taxon>Eubacteriales</taxon>
        <taxon>Oscillospiraceae</taxon>
        <taxon>Oscillospiraceae incertae sedis</taxon>
        <taxon>Candidatus Avoscillospira</taxon>
    </lineage>
</organism>
<name>A0A9D1F8V1_9FIRM</name>
<accession>A0A9D1F8V1</accession>
<comment type="caution">
    <text evidence="3">The sequence shown here is derived from an EMBL/GenBank/DDBJ whole genome shotgun (WGS) entry which is preliminary data.</text>
</comment>
<keyword evidence="2" id="KW-0812">Transmembrane</keyword>
<dbReference type="Proteomes" id="UP000886741">
    <property type="component" value="Unassembled WGS sequence"/>
</dbReference>
<feature type="region of interest" description="Disordered" evidence="1">
    <location>
        <begin position="43"/>
        <end position="72"/>
    </location>
</feature>